<reference evidence="2" key="1">
    <citation type="submission" date="2020-03" db="EMBL/GenBank/DDBJ databases">
        <title>Molecular networking-based the target discovery of potent antiproliferative macrolactams: 5/6/7/16 polycyclic ansamycins and glycosylated trienomycin from Streptomyces cacaoi subsp. asoensis.</title>
        <authorList>
            <person name="Liu L.-L."/>
        </authorList>
    </citation>
    <scope>NUCLEOTIDE SEQUENCE [LARGE SCALE GENOMIC DNA]</scope>
    <source>
        <strain evidence="2">H2S5</strain>
    </source>
</reference>
<accession>A0A6M4X0N6</accession>
<dbReference type="Gene3D" id="3.10.450.50">
    <property type="match status" value="1"/>
</dbReference>
<keyword evidence="3" id="KW-1185">Reference proteome</keyword>
<name>A0A6M4X0N6_9ACTN</name>
<dbReference type="EMBL" id="CP049838">
    <property type="protein sequence ID" value="QJT06198.1"/>
    <property type="molecule type" value="Genomic_DNA"/>
</dbReference>
<protein>
    <submittedName>
        <fullName evidence="2">Nuclear transport factor 2 family protein</fullName>
    </submittedName>
</protein>
<dbReference type="RefSeq" id="WP_171401515.1">
    <property type="nucleotide sequence ID" value="NZ_CP049838.1"/>
</dbReference>
<evidence type="ECO:0000313" key="3">
    <source>
        <dbReference type="Proteomes" id="UP000502665"/>
    </source>
</evidence>
<proteinExistence type="predicted"/>
<dbReference type="InterPro" id="IPR032710">
    <property type="entry name" value="NTF2-like_dom_sf"/>
</dbReference>
<evidence type="ECO:0000259" key="1">
    <source>
        <dbReference type="Pfam" id="PF14534"/>
    </source>
</evidence>
<dbReference type="Proteomes" id="UP000502665">
    <property type="component" value="Chromosome"/>
</dbReference>
<gene>
    <name evidence="2" type="ORF">G9272_42665</name>
</gene>
<dbReference type="InterPro" id="IPR027843">
    <property type="entry name" value="DUF4440"/>
</dbReference>
<dbReference type="SUPFAM" id="SSF54427">
    <property type="entry name" value="NTF2-like"/>
    <property type="match status" value="1"/>
</dbReference>
<sequence>MPASPDANARDEVLAAYRAHLRAMTDGDTDALDDLLDDGFTLTHITGYQQPKAEWLAQMRAGQFVYHGVIEKNATVDVEGDTARLVGRIVTEATVYGTHADWPLRFTMDYARDGEAWTALRSVATTW</sequence>
<evidence type="ECO:0000313" key="2">
    <source>
        <dbReference type="EMBL" id="QJT06198.1"/>
    </source>
</evidence>
<dbReference type="AlphaFoldDB" id="A0A6M4X0N6"/>
<organism evidence="2 3">
    <name type="scientific">Streptomyces asoensis</name>
    <dbReference type="NCBI Taxonomy" id="249586"/>
    <lineage>
        <taxon>Bacteria</taxon>
        <taxon>Bacillati</taxon>
        <taxon>Actinomycetota</taxon>
        <taxon>Actinomycetes</taxon>
        <taxon>Kitasatosporales</taxon>
        <taxon>Streptomycetaceae</taxon>
        <taxon>Streptomyces</taxon>
    </lineage>
</organism>
<feature type="domain" description="DUF4440" evidence="1">
    <location>
        <begin position="13"/>
        <end position="118"/>
    </location>
</feature>
<dbReference type="Pfam" id="PF14534">
    <property type="entry name" value="DUF4440"/>
    <property type="match status" value="1"/>
</dbReference>